<evidence type="ECO:0000256" key="5">
    <source>
        <dbReference type="SAM" id="MobiDB-lite"/>
    </source>
</evidence>
<evidence type="ECO:0000256" key="2">
    <source>
        <dbReference type="ARBA" id="ARBA00004496"/>
    </source>
</evidence>
<feature type="region of interest" description="Disordered" evidence="5">
    <location>
        <begin position="115"/>
        <end position="137"/>
    </location>
</feature>
<accession>A0ABQ7AIX1</accession>
<dbReference type="EMBL" id="QGKV02002055">
    <property type="protein sequence ID" value="KAF3497530.1"/>
    <property type="molecule type" value="Genomic_DNA"/>
</dbReference>
<reference evidence="7 8" key="1">
    <citation type="journal article" date="2020" name="BMC Genomics">
        <title>Intraspecific diversification of the crop wild relative Brassica cretica Lam. using demographic model selection.</title>
        <authorList>
            <person name="Kioukis A."/>
            <person name="Michalopoulou V.A."/>
            <person name="Briers L."/>
            <person name="Pirintsos S."/>
            <person name="Studholme D.J."/>
            <person name="Pavlidis P."/>
            <person name="Sarris P.F."/>
        </authorList>
    </citation>
    <scope>NUCLEOTIDE SEQUENCE [LARGE SCALE GENOMIC DNA]</scope>
    <source>
        <strain evidence="8">cv. PFS-1207/04</strain>
    </source>
</reference>
<dbReference type="PANTHER" id="PTHR31250">
    <property type="entry name" value="IQ DOMAIN-CONTAINING PROTEIN IQM3"/>
    <property type="match status" value="1"/>
</dbReference>
<organism evidence="7 8">
    <name type="scientific">Brassica cretica</name>
    <name type="common">Mustard</name>
    <dbReference type="NCBI Taxonomy" id="69181"/>
    <lineage>
        <taxon>Eukaryota</taxon>
        <taxon>Viridiplantae</taxon>
        <taxon>Streptophyta</taxon>
        <taxon>Embryophyta</taxon>
        <taxon>Tracheophyta</taxon>
        <taxon>Spermatophyta</taxon>
        <taxon>Magnoliopsida</taxon>
        <taxon>eudicotyledons</taxon>
        <taxon>Gunneridae</taxon>
        <taxon>Pentapetalae</taxon>
        <taxon>rosids</taxon>
        <taxon>malvids</taxon>
        <taxon>Brassicales</taxon>
        <taxon>Brassicaceae</taxon>
        <taxon>Brassiceae</taxon>
        <taxon>Brassica</taxon>
    </lineage>
</organism>
<evidence type="ECO:0000313" key="7">
    <source>
        <dbReference type="EMBL" id="KAF3497530.1"/>
    </source>
</evidence>
<sequence length="364" mass="40889">VGKSLSKDEKARKLALQHWLEAVRIFLLIFDIAMATICNSIIMLGSTVTVTNPFSIGKELNHERCPRSKLYQQSIKYLGPAEREAYEVVIENSKLIYKQSGIALDTKEGSISKLSKPKIPTVDQDDGEEESETLEGEDNETYTLTHKGMKSYRLAEGGYIRDEALAASTLTIGAVPKLVFSPDSPCFHCLTFTSPPKKDVEFEFWTQKKSSRKWIFVPSVSKILYVGMKKKGNFQHSSFLAGGATLSAGGNSSRTQNQIYSNEHIEEYENPVPKEKIVKRIDSHKGIKSFRLAERLHSRWSTGRAYPRISCMRDYPLELQFRVLEQAQLSPRASSFSNPSPFSLARSLGTSLGRSHLVQELESL</sequence>
<dbReference type="Proteomes" id="UP000266723">
    <property type="component" value="Unassembled WGS sequence"/>
</dbReference>
<feature type="transmembrane region" description="Helical" evidence="6">
    <location>
        <begin position="21"/>
        <end position="45"/>
    </location>
</feature>
<keyword evidence="6" id="KW-0812">Transmembrane</keyword>
<keyword evidence="3" id="KW-0963">Cytoplasm</keyword>
<keyword evidence="6" id="KW-0472">Membrane</keyword>
<name>A0ABQ7AIX1_BRACR</name>
<protein>
    <submittedName>
        <fullName evidence="7">Uncharacterized protein</fullName>
    </submittedName>
</protein>
<feature type="compositionally biased region" description="Acidic residues" evidence="5">
    <location>
        <begin position="123"/>
        <end position="137"/>
    </location>
</feature>
<keyword evidence="6" id="KW-1133">Transmembrane helix</keyword>
<feature type="non-terminal residue" evidence="7">
    <location>
        <position position="1"/>
    </location>
</feature>
<evidence type="ECO:0000256" key="3">
    <source>
        <dbReference type="ARBA" id="ARBA00022490"/>
    </source>
</evidence>
<comment type="subcellular location">
    <subcellularLocation>
        <location evidence="2">Cytoplasm</location>
    </subcellularLocation>
    <subcellularLocation>
        <location evidence="1">Nucleus</location>
    </subcellularLocation>
</comment>
<gene>
    <name evidence="7" type="ORF">DY000_02056567</name>
</gene>
<evidence type="ECO:0000256" key="6">
    <source>
        <dbReference type="SAM" id="Phobius"/>
    </source>
</evidence>
<evidence type="ECO:0000256" key="4">
    <source>
        <dbReference type="ARBA" id="ARBA00023242"/>
    </source>
</evidence>
<evidence type="ECO:0000313" key="8">
    <source>
        <dbReference type="Proteomes" id="UP000266723"/>
    </source>
</evidence>
<comment type="caution">
    <text evidence="7">The sequence shown here is derived from an EMBL/GenBank/DDBJ whole genome shotgun (WGS) entry which is preliminary data.</text>
</comment>
<keyword evidence="8" id="KW-1185">Reference proteome</keyword>
<keyword evidence="4" id="KW-0539">Nucleus</keyword>
<dbReference type="PANTHER" id="PTHR31250:SF38">
    <property type="entry name" value="IQ DOMAIN-CONTAINING PROTEIN IQM6"/>
    <property type="match status" value="1"/>
</dbReference>
<evidence type="ECO:0000256" key="1">
    <source>
        <dbReference type="ARBA" id="ARBA00004123"/>
    </source>
</evidence>
<dbReference type="InterPro" id="IPR044159">
    <property type="entry name" value="IQM"/>
</dbReference>
<proteinExistence type="predicted"/>